<protein>
    <recommendedName>
        <fullName evidence="4">Tubby C-terminal domain-containing protein</fullName>
    </recommendedName>
</protein>
<dbReference type="Pfam" id="PF04525">
    <property type="entry name" value="LOR"/>
    <property type="match status" value="1"/>
</dbReference>
<keyword evidence="1" id="KW-0472">Membrane</keyword>
<keyword evidence="3" id="KW-1185">Reference proteome</keyword>
<reference evidence="2 3" key="2">
    <citation type="submission" date="2016-08" db="EMBL/GenBank/DDBJ databases">
        <title>Pervasive Adenine N6-methylation of Active Genes in Fungi.</title>
        <authorList>
            <consortium name="DOE Joint Genome Institute"/>
            <person name="Mondo S.J."/>
            <person name="Dannebaum R.O."/>
            <person name="Kuo R.C."/>
            <person name="Labutti K."/>
            <person name="Haridas S."/>
            <person name="Kuo A."/>
            <person name="Salamov A."/>
            <person name="Ahrendt S.R."/>
            <person name="Lipzen A."/>
            <person name="Sullivan W."/>
            <person name="Andreopoulos W.B."/>
            <person name="Clum A."/>
            <person name="Lindquist E."/>
            <person name="Daum C."/>
            <person name="Ramamoorthy G.K."/>
            <person name="Gryganskyi A."/>
            <person name="Culley D."/>
            <person name="Magnuson J.K."/>
            <person name="James T.Y."/>
            <person name="O'Malley M.A."/>
            <person name="Stajich J.E."/>
            <person name="Spatafora J.W."/>
            <person name="Visel A."/>
            <person name="Grigoriev I.V."/>
        </authorList>
    </citation>
    <scope>NUCLEOTIDE SEQUENCE [LARGE SCALE GENOMIC DNA]</scope>
    <source>
        <strain evidence="2 3">S4</strain>
    </source>
</reference>
<organism evidence="2 3">
    <name type="scientific">Anaeromyces robustus</name>
    <dbReference type="NCBI Taxonomy" id="1754192"/>
    <lineage>
        <taxon>Eukaryota</taxon>
        <taxon>Fungi</taxon>
        <taxon>Fungi incertae sedis</taxon>
        <taxon>Chytridiomycota</taxon>
        <taxon>Chytridiomycota incertae sedis</taxon>
        <taxon>Neocallimastigomycetes</taxon>
        <taxon>Neocallimastigales</taxon>
        <taxon>Neocallimastigaceae</taxon>
        <taxon>Anaeromyces</taxon>
    </lineage>
</organism>
<sequence>MNKKYEQLIEDVSSPTDEISFISKSCISSKFTEFYINSVDKFSFIKSKYVIKDSQDNDIYVFEINNFTKNGYIMNLNNGDTYNIEFKRSNGHGNDIIISNSKIFNDKKGITINQTTSLDKLRYSIKYFNQITRKIDNLKITCDFSHELCCIYFSNPFNNDILISKIKRPKLLKFNFILEIAPNVDYMLIYIIAIYLI</sequence>
<reference evidence="2 3" key="1">
    <citation type="submission" date="2016-08" db="EMBL/GenBank/DDBJ databases">
        <title>A Parts List for Fungal Cellulosomes Revealed by Comparative Genomics.</title>
        <authorList>
            <consortium name="DOE Joint Genome Institute"/>
            <person name="Haitjema C.H."/>
            <person name="Gilmore S.P."/>
            <person name="Henske J.K."/>
            <person name="Solomon K.V."/>
            <person name="De Groot R."/>
            <person name="Kuo A."/>
            <person name="Mondo S.J."/>
            <person name="Salamov A.A."/>
            <person name="Labutti K."/>
            <person name="Zhao Z."/>
            <person name="Chiniquy J."/>
            <person name="Barry K."/>
            <person name="Brewer H.M."/>
            <person name="Purvine S.O."/>
            <person name="Wright A.T."/>
            <person name="Boxma B."/>
            <person name="Van Alen T."/>
            <person name="Hackstein J.H."/>
            <person name="Baker S.E."/>
            <person name="Grigoriev I.V."/>
            <person name="O'Malley M.A."/>
        </authorList>
    </citation>
    <scope>NUCLEOTIDE SEQUENCE [LARGE SCALE GENOMIC DNA]</scope>
    <source>
        <strain evidence="2 3">S4</strain>
    </source>
</reference>
<feature type="transmembrane region" description="Helical" evidence="1">
    <location>
        <begin position="174"/>
        <end position="196"/>
    </location>
</feature>
<evidence type="ECO:0008006" key="4">
    <source>
        <dbReference type="Google" id="ProtNLM"/>
    </source>
</evidence>
<dbReference type="EMBL" id="MCFG01000067">
    <property type="protein sequence ID" value="ORX83725.1"/>
    <property type="molecule type" value="Genomic_DNA"/>
</dbReference>
<keyword evidence="1" id="KW-1133">Transmembrane helix</keyword>
<keyword evidence="1" id="KW-0812">Transmembrane</keyword>
<evidence type="ECO:0000313" key="3">
    <source>
        <dbReference type="Proteomes" id="UP000193944"/>
    </source>
</evidence>
<dbReference type="InterPro" id="IPR007612">
    <property type="entry name" value="LOR"/>
</dbReference>
<dbReference type="Proteomes" id="UP000193944">
    <property type="component" value="Unassembled WGS sequence"/>
</dbReference>
<name>A0A1Y1XDB9_9FUNG</name>
<comment type="caution">
    <text evidence="2">The sequence shown here is derived from an EMBL/GenBank/DDBJ whole genome shotgun (WGS) entry which is preliminary data.</text>
</comment>
<proteinExistence type="predicted"/>
<evidence type="ECO:0000313" key="2">
    <source>
        <dbReference type="EMBL" id="ORX83725.1"/>
    </source>
</evidence>
<accession>A0A1Y1XDB9</accession>
<gene>
    <name evidence="2" type="ORF">BCR32DRAFT_277808</name>
</gene>
<evidence type="ECO:0000256" key="1">
    <source>
        <dbReference type="SAM" id="Phobius"/>
    </source>
</evidence>
<dbReference type="AlphaFoldDB" id="A0A1Y1XDB9"/>